<feature type="transmembrane region" description="Helical" evidence="5">
    <location>
        <begin position="430"/>
        <end position="451"/>
    </location>
</feature>
<accession>A0A0D3JS25</accession>
<evidence type="ECO:0000256" key="3">
    <source>
        <dbReference type="ARBA" id="ARBA00022989"/>
    </source>
</evidence>
<dbReference type="PaxDb" id="2903-EOD26310"/>
<feature type="transmembrane region" description="Helical" evidence="5">
    <location>
        <begin position="184"/>
        <end position="204"/>
    </location>
</feature>
<feature type="domain" description="Amino acid transporter transmembrane" evidence="6">
    <location>
        <begin position="33"/>
        <end position="201"/>
    </location>
</feature>
<name>A0A0D3JS25_EMIH1</name>
<sequence length="480" mass="47935">MVVADAITLLRSPLLKSSSAVVAVAGPSASESQCTVALIKNIVGTGVLTLPAGVARLTDSGATPAEAIALAVPLLLLFGALNAWGFLLIGRVCVETEQPSYVGAWTSTLGSRLAALPAVASLLLCSTAAIACATVIADTGTDLLAALFALPAADVSRAAVLFGCAASVLTPLCLLPSLAPLGTASYFGVAGVLVTALCMIARLADGTYDATDAAALADAGAAAAEAAGGGAGGGAIAYFVSLVSNAFLAHYNAPSVLTALAPQPAGEAARAGAPEEEAAPSWLAVRLRRAAEINEEFAEYARRLSPPLLRQGESGGQLAAYRRVVLSAFGLSAVLFVAIGAAGYLTFGAASDANILNSYASADPLAVVARLGVGAAVLCEFPLLERPFRTTLVEMLKLPPAAAARPAVVCSSVAALCGVAALGIDLDTISALGGATGGSLLIYVAPALMALRSFPRGETDGIPKIGQTPAGAVLYVFEFV</sequence>
<feature type="domain" description="Amino acid transporter transmembrane" evidence="6">
    <location>
        <begin position="321"/>
        <end position="454"/>
    </location>
</feature>
<feature type="transmembrane region" description="Helical" evidence="5">
    <location>
        <begin position="109"/>
        <end position="137"/>
    </location>
</feature>
<evidence type="ECO:0000259" key="6">
    <source>
        <dbReference type="Pfam" id="PF01490"/>
    </source>
</evidence>
<feature type="transmembrane region" description="Helical" evidence="5">
    <location>
        <begin position="404"/>
        <end position="424"/>
    </location>
</feature>
<dbReference type="InterPro" id="IPR013057">
    <property type="entry name" value="AA_transpt_TM"/>
</dbReference>
<dbReference type="Pfam" id="PF01490">
    <property type="entry name" value="Aa_trans"/>
    <property type="match status" value="2"/>
</dbReference>
<protein>
    <recommendedName>
        <fullName evidence="6">Amino acid transporter transmembrane domain-containing protein</fullName>
    </recommendedName>
</protein>
<dbReference type="OMA" id="WPLCAKL"/>
<feature type="transmembrane region" description="Helical" evidence="5">
    <location>
        <begin position="324"/>
        <end position="345"/>
    </location>
</feature>
<evidence type="ECO:0000256" key="1">
    <source>
        <dbReference type="ARBA" id="ARBA00004141"/>
    </source>
</evidence>
<keyword evidence="3 5" id="KW-1133">Transmembrane helix</keyword>
<feature type="transmembrane region" description="Helical" evidence="5">
    <location>
        <begin position="158"/>
        <end position="178"/>
    </location>
</feature>
<proteinExistence type="predicted"/>
<dbReference type="GO" id="GO:0015179">
    <property type="term" value="F:L-amino acid transmembrane transporter activity"/>
    <property type="evidence" value="ECO:0007669"/>
    <property type="project" value="TreeGrafter"/>
</dbReference>
<dbReference type="AlphaFoldDB" id="A0A0D3JS25"/>
<dbReference type="RefSeq" id="XP_005778739.1">
    <property type="nucleotide sequence ID" value="XM_005778682.1"/>
</dbReference>
<keyword evidence="4 5" id="KW-0472">Membrane</keyword>
<evidence type="ECO:0000313" key="8">
    <source>
        <dbReference type="Proteomes" id="UP000013827"/>
    </source>
</evidence>
<dbReference type="GO" id="GO:0016020">
    <property type="term" value="C:membrane"/>
    <property type="evidence" value="ECO:0007669"/>
    <property type="project" value="UniProtKB-SubCell"/>
</dbReference>
<reference evidence="8" key="1">
    <citation type="journal article" date="2013" name="Nature">
        <title>Pan genome of the phytoplankton Emiliania underpins its global distribution.</title>
        <authorList>
            <person name="Read B.A."/>
            <person name="Kegel J."/>
            <person name="Klute M.J."/>
            <person name="Kuo A."/>
            <person name="Lefebvre S.C."/>
            <person name="Maumus F."/>
            <person name="Mayer C."/>
            <person name="Miller J."/>
            <person name="Monier A."/>
            <person name="Salamov A."/>
            <person name="Young J."/>
            <person name="Aguilar M."/>
            <person name="Claverie J.M."/>
            <person name="Frickenhaus S."/>
            <person name="Gonzalez K."/>
            <person name="Herman E.K."/>
            <person name="Lin Y.C."/>
            <person name="Napier J."/>
            <person name="Ogata H."/>
            <person name="Sarno A.F."/>
            <person name="Shmutz J."/>
            <person name="Schroeder D."/>
            <person name="de Vargas C."/>
            <person name="Verret F."/>
            <person name="von Dassow P."/>
            <person name="Valentin K."/>
            <person name="Van de Peer Y."/>
            <person name="Wheeler G."/>
            <person name="Dacks J.B."/>
            <person name="Delwiche C.F."/>
            <person name="Dyhrman S.T."/>
            <person name="Glockner G."/>
            <person name="John U."/>
            <person name="Richards T."/>
            <person name="Worden A.Z."/>
            <person name="Zhang X."/>
            <person name="Grigoriev I.V."/>
            <person name="Allen A.E."/>
            <person name="Bidle K."/>
            <person name="Borodovsky M."/>
            <person name="Bowler C."/>
            <person name="Brownlee C."/>
            <person name="Cock J.M."/>
            <person name="Elias M."/>
            <person name="Gladyshev V.N."/>
            <person name="Groth M."/>
            <person name="Guda C."/>
            <person name="Hadaegh A."/>
            <person name="Iglesias-Rodriguez M.D."/>
            <person name="Jenkins J."/>
            <person name="Jones B.M."/>
            <person name="Lawson T."/>
            <person name="Leese F."/>
            <person name="Lindquist E."/>
            <person name="Lobanov A."/>
            <person name="Lomsadze A."/>
            <person name="Malik S.B."/>
            <person name="Marsh M.E."/>
            <person name="Mackinder L."/>
            <person name="Mock T."/>
            <person name="Mueller-Roeber B."/>
            <person name="Pagarete A."/>
            <person name="Parker M."/>
            <person name="Probert I."/>
            <person name="Quesneville H."/>
            <person name="Raines C."/>
            <person name="Rensing S.A."/>
            <person name="Riano-Pachon D.M."/>
            <person name="Richier S."/>
            <person name="Rokitta S."/>
            <person name="Shiraiwa Y."/>
            <person name="Soanes D.M."/>
            <person name="van der Giezen M."/>
            <person name="Wahlund T.M."/>
            <person name="Williams B."/>
            <person name="Wilson W."/>
            <person name="Wolfe G."/>
            <person name="Wurch L.L."/>
        </authorList>
    </citation>
    <scope>NUCLEOTIDE SEQUENCE</scope>
</reference>
<keyword evidence="8" id="KW-1185">Reference proteome</keyword>
<feature type="transmembrane region" description="Helical" evidence="5">
    <location>
        <begin position="67"/>
        <end position="89"/>
    </location>
</feature>
<dbReference type="KEGG" id="ehx:EMIHUDRAFT_457359"/>
<dbReference type="EnsemblProtists" id="EOD26310">
    <property type="protein sequence ID" value="EOD26310"/>
    <property type="gene ID" value="EMIHUDRAFT_457359"/>
</dbReference>
<reference evidence="7" key="2">
    <citation type="submission" date="2024-10" db="UniProtKB">
        <authorList>
            <consortium name="EnsemblProtists"/>
        </authorList>
    </citation>
    <scope>IDENTIFICATION</scope>
</reference>
<dbReference type="GeneID" id="17271856"/>
<dbReference type="Proteomes" id="UP000013827">
    <property type="component" value="Unassembled WGS sequence"/>
</dbReference>
<evidence type="ECO:0000256" key="4">
    <source>
        <dbReference type="ARBA" id="ARBA00023136"/>
    </source>
</evidence>
<dbReference type="PANTHER" id="PTHR22950:SF652">
    <property type="entry name" value="TRANSMEMBRANE AMINO ACID TRANSPORTER FAMILY PROTEIN"/>
    <property type="match status" value="1"/>
</dbReference>
<evidence type="ECO:0000256" key="2">
    <source>
        <dbReference type="ARBA" id="ARBA00022692"/>
    </source>
</evidence>
<evidence type="ECO:0000256" key="5">
    <source>
        <dbReference type="SAM" id="Phobius"/>
    </source>
</evidence>
<keyword evidence="2 5" id="KW-0812">Transmembrane</keyword>
<comment type="subcellular location">
    <subcellularLocation>
        <location evidence="1">Membrane</location>
        <topology evidence="1">Multi-pass membrane protein</topology>
    </subcellularLocation>
</comment>
<dbReference type="STRING" id="2903.R1EHZ0"/>
<dbReference type="eggNOG" id="ENOG502SGPC">
    <property type="taxonomic scope" value="Eukaryota"/>
</dbReference>
<dbReference type="PANTHER" id="PTHR22950">
    <property type="entry name" value="AMINO ACID TRANSPORTER"/>
    <property type="match status" value="1"/>
</dbReference>
<evidence type="ECO:0000313" key="7">
    <source>
        <dbReference type="EnsemblProtists" id="EOD26310"/>
    </source>
</evidence>
<organism evidence="7 8">
    <name type="scientific">Emiliania huxleyi (strain CCMP1516)</name>
    <dbReference type="NCBI Taxonomy" id="280463"/>
    <lineage>
        <taxon>Eukaryota</taxon>
        <taxon>Haptista</taxon>
        <taxon>Haptophyta</taxon>
        <taxon>Prymnesiophyceae</taxon>
        <taxon>Isochrysidales</taxon>
        <taxon>Noelaerhabdaceae</taxon>
        <taxon>Emiliania</taxon>
    </lineage>
</organism>
<dbReference type="HOGENOM" id="CLU_032959_0_0_1"/>